<dbReference type="Pfam" id="PF15700">
    <property type="entry name" value="DUF4667"/>
    <property type="match status" value="1"/>
</dbReference>
<accession>A0A1G4INW4</accession>
<dbReference type="Proteomes" id="UP000189911">
    <property type="component" value="Chromosome A"/>
</dbReference>
<evidence type="ECO:0000313" key="2">
    <source>
        <dbReference type="EMBL" id="SCU78154.1"/>
    </source>
</evidence>
<feature type="compositionally biased region" description="Basic and acidic residues" evidence="1">
    <location>
        <begin position="176"/>
        <end position="185"/>
    </location>
</feature>
<protein>
    <submittedName>
        <fullName evidence="2">LANO_0A02256g1_1</fullName>
    </submittedName>
</protein>
<name>A0A1G4INW4_9SACH</name>
<dbReference type="EMBL" id="LT598449">
    <property type="protein sequence ID" value="SCU78154.1"/>
    <property type="molecule type" value="Genomic_DNA"/>
</dbReference>
<feature type="compositionally biased region" description="Polar residues" evidence="1">
    <location>
        <begin position="192"/>
        <end position="201"/>
    </location>
</feature>
<proteinExistence type="predicted"/>
<feature type="compositionally biased region" description="Polar residues" evidence="1">
    <location>
        <begin position="76"/>
        <end position="104"/>
    </location>
</feature>
<organism evidence="2 3">
    <name type="scientific">Lachancea nothofagi CBS 11611</name>
    <dbReference type="NCBI Taxonomy" id="1266666"/>
    <lineage>
        <taxon>Eukaryota</taxon>
        <taxon>Fungi</taxon>
        <taxon>Dikarya</taxon>
        <taxon>Ascomycota</taxon>
        <taxon>Saccharomycotina</taxon>
        <taxon>Saccharomycetes</taxon>
        <taxon>Saccharomycetales</taxon>
        <taxon>Saccharomycetaceae</taxon>
        <taxon>Lachancea</taxon>
    </lineage>
</organism>
<keyword evidence="3" id="KW-1185">Reference proteome</keyword>
<evidence type="ECO:0000313" key="3">
    <source>
        <dbReference type="Proteomes" id="UP000189911"/>
    </source>
</evidence>
<feature type="region of interest" description="Disordered" evidence="1">
    <location>
        <begin position="76"/>
        <end position="131"/>
    </location>
</feature>
<reference evidence="3" key="1">
    <citation type="submission" date="2016-03" db="EMBL/GenBank/DDBJ databases">
        <authorList>
            <person name="Devillers Hugo."/>
        </authorList>
    </citation>
    <scope>NUCLEOTIDE SEQUENCE [LARGE SCALE GENOMIC DNA]</scope>
</reference>
<evidence type="ECO:0000256" key="1">
    <source>
        <dbReference type="SAM" id="MobiDB-lite"/>
    </source>
</evidence>
<dbReference type="AlphaFoldDB" id="A0A1G4INW4"/>
<gene>
    <name evidence="2" type="ORF">LANO_0A02256G</name>
</gene>
<dbReference type="OrthoDB" id="4070131at2759"/>
<feature type="region of interest" description="Disordered" evidence="1">
    <location>
        <begin position="157"/>
        <end position="205"/>
    </location>
</feature>
<feature type="compositionally biased region" description="Low complexity" evidence="1">
    <location>
        <begin position="158"/>
        <end position="172"/>
    </location>
</feature>
<sequence length="238" mass="26093">MSGNGIAPVDAHLVVRYAPADEEGSERSTRRASIQGTSICVAESWEPSSPESPCSRRASAALRVCDLYQCIHQHAGTGSQPQLRSASFVSRPGSQALQNESNPSGCREEDGHPRRFSDPESNTPSHGLTLGRSASFAAESNLPQPLGFGEMMWTVPRSRNSSLSSSSQGPSSTNHDFQDHSHQQEESIDQPCDNQDSSIHGPQQPDCWVDLSNPCCRHHHRRNSTAIKFRKALYEEQE</sequence>
<dbReference type="InterPro" id="IPR031426">
    <property type="entry name" value="DUF4667"/>
</dbReference>
<feature type="compositionally biased region" description="Basic and acidic residues" evidence="1">
    <location>
        <begin position="106"/>
        <end position="118"/>
    </location>
</feature>